<dbReference type="GO" id="GO:0005886">
    <property type="term" value="C:plasma membrane"/>
    <property type="evidence" value="ECO:0007669"/>
    <property type="project" value="UniProtKB-SubCell"/>
</dbReference>
<protein>
    <submittedName>
        <fullName evidence="8">Uncharacterized protein</fullName>
    </submittedName>
</protein>
<sequence>MSHITIDQTFVQKFLAVPTLCGAAWYVVLFFVFKEHFVSNRSMAYYAFGSSIIQTACVLIGLIIHSKHSDFDPFTTKEITRKDQLLPYYVMNVAKNIPGLSAGIIYEDILSKILKENLSQQSINKILKIISYRKFYKSFSTPFYLQDHALLLHIDRNYV</sequence>
<dbReference type="InterPro" id="IPR051163">
    <property type="entry name" value="Sodium:Solute_Symporter_SSF"/>
</dbReference>
<evidence type="ECO:0000313" key="8">
    <source>
        <dbReference type="EMBL" id="RZB39354.1"/>
    </source>
</evidence>
<evidence type="ECO:0000256" key="2">
    <source>
        <dbReference type="ARBA" id="ARBA00022448"/>
    </source>
</evidence>
<keyword evidence="6" id="KW-0739">Sodium transport</keyword>
<evidence type="ECO:0000256" key="4">
    <source>
        <dbReference type="ARBA" id="ARBA00023053"/>
    </source>
</evidence>
<keyword evidence="3" id="KW-1003">Cell membrane</keyword>
<gene>
    <name evidence="8" type="ORF">BDFB_013430</name>
</gene>
<feature type="transmembrane region" description="Helical" evidence="7">
    <location>
        <begin position="15"/>
        <end position="33"/>
    </location>
</feature>
<dbReference type="Proteomes" id="UP000292052">
    <property type="component" value="Unassembled WGS sequence"/>
</dbReference>
<dbReference type="PANTHER" id="PTHR42985:SF21">
    <property type="entry name" value="SODIUM-DEPENDENT MULTIVITAMIN TRANSPORTER-LIKE PROTEIN"/>
    <property type="match status" value="1"/>
</dbReference>
<dbReference type="GO" id="GO:0006814">
    <property type="term" value="P:sodium ion transport"/>
    <property type="evidence" value="ECO:0007669"/>
    <property type="project" value="UniProtKB-KW"/>
</dbReference>
<dbReference type="Gene3D" id="1.20.1730.10">
    <property type="entry name" value="Sodium/glucose cotransporter"/>
    <property type="match status" value="1"/>
</dbReference>
<proteinExistence type="predicted"/>
<dbReference type="EMBL" id="QDEB01129051">
    <property type="protein sequence ID" value="RZB39354.1"/>
    <property type="molecule type" value="Genomic_DNA"/>
</dbReference>
<comment type="subcellular location">
    <subcellularLocation>
        <location evidence="1">Cell membrane</location>
        <topology evidence="1">Multi-pass membrane protein</topology>
    </subcellularLocation>
</comment>
<dbReference type="AlphaFoldDB" id="A0A482V831"/>
<feature type="non-terminal residue" evidence="8">
    <location>
        <position position="159"/>
    </location>
</feature>
<evidence type="ECO:0000256" key="1">
    <source>
        <dbReference type="ARBA" id="ARBA00004651"/>
    </source>
</evidence>
<evidence type="ECO:0000313" key="9">
    <source>
        <dbReference type="Proteomes" id="UP000292052"/>
    </source>
</evidence>
<evidence type="ECO:0000256" key="7">
    <source>
        <dbReference type="SAM" id="Phobius"/>
    </source>
</evidence>
<evidence type="ECO:0000256" key="5">
    <source>
        <dbReference type="ARBA" id="ARBA00023065"/>
    </source>
</evidence>
<keyword evidence="5" id="KW-0406">Ion transport</keyword>
<evidence type="ECO:0000256" key="6">
    <source>
        <dbReference type="ARBA" id="ARBA00023201"/>
    </source>
</evidence>
<keyword evidence="2" id="KW-0813">Transport</keyword>
<dbReference type="PANTHER" id="PTHR42985">
    <property type="entry name" value="SODIUM-COUPLED MONOCARBOXYLATE TRANSPORTER"/>
    <property type="match status" value="1"/>
</dbReference>
<keyword evidence="9" id="KW-1185">Reference proteome</keyword>
<reference evidence="8 9" key="1">
    <citation type="submission" date="2017-03" db="EMBL/GenBank/DDBJ databases">
        <title>Genome of the blue death feigning beetle - Asbolus verrucosus.</title>
        <authorList>
            <person name="Rider S.D."/>
        </authorList>
    </citation>
    <scope>NUCLEOTIDE SEQUENCE [LARGE SCALE GENOMIC DNA]</scope>
    <source>
        <strain evidence="8">Butters</strain>
        <tissue evidence="8">Head and leg muscle</tissue>
    </source>
</reference>
<feature type="transmembrane region" description="Helical" evidence="7">
    <location>
        <begin position="45"/>
        <end position="64"/>
    </location>
</feature>
<dbReference type="InterPro" id="IPR038377">
    <property type="entry name" value="Na/Glc_symporter_sf"/>
</dbReference>
<name>A0A482V831_ASBVE</name>
<keyword evidence="7" id="KW-0812">Transmembrane</keyword>
<evidence type="ECO:0000256" key="3">
    <source>
        <dbReference type="ARBA" id="ARBA00022475"/>
    </source>
</evidence>
<keyword evidence="4" id="KW-0915">Sodium</keyword>
<keyword evidence="7" id="KW-1133">Transmembrane helix</keyword>
<dbReference type="OrthoDB" id="6606086at2759"/>
<organism evidence="8 9">
    <name type="scientific">Asbolus verrucosus</name>
    <name type="common">Desert ironclad beetle</name>
    <dbReference type="NCBI Taxonomy" id="1661398"/>
    <lineage>
        <taxon>Eukaryota</taxon>
        <taxon>Metazoa</taxon>
        <taxon>Ecdysozoa</taxon>
        <taxon>Arthropoda</taxon>
        <taxon>Hexapoda</taxon>
        <taxon>Insecta</taxon>
        <taxon>Pterygota</taxon>
        <taxon>Neoptera</taxon>
        <taxon>Endopterygota</taxon>
        <taxon>Coleoptera</taxon>
        <taxon>Polyphaga</taxon>
        <taxon>Cucujiformia</taxon>
        <taxon>Tenebrionidae</taxon>
        <taxon>Pimeliinae</taxon>
        <taxon>Asbolus</taxon>
    </lineage>
</organism>
<comment type="caution">
    <text evidence="8">The sequence shown here is derived from an EMBL/GenBank/DDBJ whole genome shotgun (WGS) entry which is preliminary data.</text>
</comment>
<keyword evidence="7" id="KW-0472">Membrane</keyword>
<accession>A0A482V831</accession>
<dbReference type="STRING" id="1661398.A0A482V831"/>
<dbReference type="GO" id="GO:0015293">
    <property type="term" value="F:symporter activity"/>
    <property type="evidence" value="ECO:0007669"/>
    <property type="project" value="TreeGrafter"/>
</dbReference>